<evidence type="ECO:0000256" key="6">
    <source>
        <dbReference type="ARBA" id="ARBA00023136"/>
    </source>
</evidence>
<accession>A0A9D5CBA9</accession>
<feature type="compositionally biased region" description="Low complexity" evidence="8">
    <location>
        <begin position="1"/>
        <end position="16"/>
    </location>
</feature>
<dbReference type="GO" id="GO:0005886">
    <property type="term" value="C:plasma membrane"/>
    <property type="evidence" value="ECO:0007669"/>
    <property type="project" value="UniProtKB-SubCell"/>
</dbReference>
<evidence type="ECO:0000256" key="8">
    <source>
        <dbReference type="SAM" id="MobiDB-lite"/>
    </source>
</evidence>
<comment type="caution">
    <text evidence="7">Lacks conserved residue(s) required for the propagation of feature annotation.</text>
</comment>
<sequence>MSTPSSSSVVEPSPSSNLNLHEEGSEVQEGDALQAMLDLVMMVLTMAAVSSATAIGYLGREGNVHTGWSQDISCILKAVRKRCELNST</sequence>
<evidence type="ECO:0000256" key="4">
    <source>
        <dbReference type="ARBA" id="ARBA00022692"/>
    </source>
</evidence>
<keyword evidence="3 7" id="KW-1003">Cell membrane</keyword>
<feature type="transmembrane region" description="Helical" evidence="7">
    <location>
        <begin position="39"/>
        <end position="59"/>
    </location>
</feature>
<evidence type="ECO:0000259" key="9">
    <source>
        <dbReference type="Pfam" id="PF04535"/>
    </source>
</evidence>
<dbReference type="Proteomes" id="UP001085076">
    <property type="component" value="Miscellaneous, Linkage group lg06"/>
</dbReference>
<comment type="subunit">
    <text evidence="7">Homodimer and heterodimers.</text>
</comment>
<name>A0A9D5CBA9_9LILI</name>
<keyword evidence="6 7" id="KW-0472">Membrane</keyword>
<evidence type="ECO:0000256" key="7">
    <source>
        <dbReference type="RuleBase" id="RU361233"/>
    </source>
</evidence>
<comment type="similarity">
    <text evidence="2 7">Belongs to the Casparian strip membrane proteins (CASP) family.</text>
</comment>
<dbReference type="InterPro" id="IPR006702">
    <property type="entry name" value="CASP_dom"/>
</dbReference>
<dbReference type="AlphaFoldDB" id="A0A9D5CBA9"/>
<gene>
    <name evidence="10" type="ORF">J5N97_022889</name>
</gene>
<evidence type="ECO:0000256" key="5">
    <source>
        <dbReference type="ARBA" id="ARBA00022989"/>
    </source>
</evidence>
<dbReference type="EMBL" id="JAGGNH010000006">
    <property type="protein sequence ID" value="KAJ0970012.1"/>
    <property type="molecule type" value="Genomic_DNA"/>
</dbReference>
<protein>
    <recommendedName>
        <fullName evidence="7">CASP-like protein</fullName>
    </recommendedName>
</protein>
<evidence type="ECO:0000313" key="10">
    <source>
        <dbReference type="EMBL" id="KAJ0970012.1"/>
    </source>
</evidence>
<dbReference type="Pfam" id="PF04535">
    <property type="entry name" value="CASP_dom"/>
    <property type="match status" value="1"/>
</dbReference>
<comment type="caution">
    <text evidence="10">The sequence shown here is derived from an EMBL/GenBank/DDBJ whole genome shotgun (WGS) entry which is preliminary data.</text>
</comment>
<proteinExistence type="inferred from homology"/>
<feature type="domain" description="Casparian strip membrane protein" evidence="9">
    <location>
        <begin position="32"/>
        <end position="70"/>
    </location>
</feature>
<keyword evidence="4 7" id="KW-0812">Transmembrane</keyword>
<keyword evidence="11" id="KW-1185">Reference proteome</keyword>
<evidence type="ECO:0000313" key="11">
    <source>
        <dbReference type="Proteomes" id="UP001085076"/>
    </source>
</evidence>
<evidence type="ECO:0000256" key="3">
    <source>
        <dbReference type="ARBA" id="ARBA00022475"/>
    </source>
</evidence>
<comment type="subcellular location">
    <subcellularLocation>
        <location evidence="1 7">Cell membrane</location>
        <topology evidence="1 7">Multi-pass membrane protein</topology>
    </subcellularLocation>
</comment>
<dbReference type="OrthoDB" id="992805at2759"/>
<reference evidence="10" key="1">
    <citation type="submission" date="2021-03" db="EMBL/GenBank/DDBJ databases">
        <authorList>
            <person name="Li Z."/>
            <person name="Yang C."/>
        </authorList>
    </citation>
    <scope>NUCLEOTIDE SEQUENCE</scope>
    <source>
        <strain evidence="10">Dzin_1.0</strain>
        <tissue evidence="10">Leaf</tissue>
    </source>
</reference>
<evidence type="ECO:0000256" key="2">
    <source>
        <dbReference type="ARBA" id="ARBA00007651"/>
    </source>
</evidence>
<feature type="region of interest" description="Disordered" evidence="8">
    <location>
        <begin position="1"/>
        <end position="27"/>
    </location>
</feature>
<reference evidence="10" key="2">
    <citation type="journal article" date="2022" name="Hortic Res">
        <title>The genome of Dioscorea zingiberensis sheds light on the biosynthesis, origin and evolution of the medicinally important diosgenin saponins.</title>
        <authorList>
            <person name="Li Y."/>
            <person name="Tan C."/>
            <person name="Li Z."/>
            <person name="Guo J."/>
            <person name="Li S."/>
            <person name="Chen X."/>
            <person name="Wang C."/>
            <person name="Dai X."/>
            <person name="Yang H."/>
            <person name="Song W."/>
            <person name="Hou L."/>
            <person name="Xu J."/>
            <person name="Tong Z."/>
            <person name="Xu A."/>
            <person name="Yuan X."/>
            <person name="Wang W."/>
            <person name="Yang Q."/>
            <person name="Chen L."/>
            <person name="Sun Z."/>
            <person name="Wang K."/>
            <person name="Pan B."/>
            <person name="Chen J."/>
            <person name="Bao Y."/>
            <person name="Liu F."/>
            <person name="Qi X."/>
            <person name="Gang D.R."/>
            <person name="Wen J."/>
            <person name="Li J."/>
        </authorList>
    </citation>
    <scope>NUCLEOTIDE SEQUENCE</scope>
    <source>
        <strain evidence="10">Dzin_1.0</strain>
    </source>
</reference>
<keyword evidence="5 7" id="KW-1133">Transmembrane helix</keyword>
<evidence type="ECO:0000256" key="1">
    <source>
        <dbReference type="ARBA" id="ARBA00004651"/>
    </source>
</evidence>
<organism evidence="10 11">
    <name type="scientific">Dioscorea zingiberensis</name>
    <dbReference type="NCBI Taxonomy" id="325984"/>
    <lineage>
        <taxon>Eukaryota</taxon>
        <taxon>Viridiplantae</taxon>
        <taxon>Streptophyta</taxon>
        <taxon>Embryophyta</taxon>
        <taxon>Tracheophyta</taxon>
        <taxon>Spermatophyta</taxon>
        <taxon>Magnoliopsida</taxon>
        <taxon>Liliopsida</taxon>
        <taxon>Dioscoreales</taxon>
        <taxon>Dioscoreaceae</taxon>
        <taxon>Dioscorea</taxon>
    </lineage>
</organism>